<dbReference type="Proteomes" id="UP001056436">
    <property type="component" value="Unassembled WGS sequence"/>
</dbReference>
<keyword evidence="2" id="KW-1185">Reference proteome</keyword>
<proteinExistence type="predicted"/>
<dbReference type="OrthoDB" id="10566097at2759"/>
<evidence type="ECO:0000313" key="1">
    <source>
        <dbReference type="EMBL" id="KAI3530648.1"/>
    </source>
</evidence>
<comment type="caution">
    <text evidence="1">The sequence shown here is derived from an EMBL/GenBank/DDBJ whole genome shotgun (WGS) entry which is preliminary data.</text>
</comment>
<dbReference type="AlphaFoldDB" id="A0A9Q0AW48"/>
<accession>A0A9Q0AW48</accession>
<sequence length="325" mass="35571">MAYYRRTKRSGYAGRRYRRSTVGYSRYKKSARVKSAYPKRTRTKVFPGKGKAMGQRLEALEKQSLGEATSIAFDPVTGASVSFYSAGDRRGQNYWEVPISSMLQCYMTQQRVSKLHLTGVAVEGDVYANADIELFAMNIIKALGSPSQVALVPEEKRYGLGYGNVDGPFFLGRVKDERVRELASVAFEAPSRDGTLFGARLHSDKSSRSTVCESRVDGGKINLAKNGRSAFDVTIRPVGTSMASSVQKKSVRWYWPLSQTVKVLSVGKTGLVEIDYSSVLLMGVRPKTELAVPDLKVEQGGGGGGGAAGSLNCFRVTLTFRQKVL</sequence>
<reference evidence="1" key="1">
    <citation type="submission" date="2019-01" db="EMBL/GenBank/DDBJ databases">
        <title>Colletotrichum abscissum LGMF1257.</title>
        <authorList>
            <person name="Baroncelli R."/>
        </authorList>
    </citation>
    <scope>NUCLEOTIDE SEQUENCE</scope>
    <source>
        <strain evidence="1">Ca142</strain>
    </source>
</reference>
<organism evidence="1 2">
    <name type="scientific">Colletotrichum abscissum</name>
    <dbReference type="NCBI Taxonomy" id="1671311"/>
    <lineage>
        <taxon>Eukaryota</taxon>
        <taxon>Fungi</taxon>
        <taxon>Dikarya</taxon>
        <taxon>Ascomycota</taxon>
        <taxon>Pezizomycotina</taxon>
        <taxon>Sordariomycetes</taxon>
        <taxon>Hypocreomycetidae</taxon>
        <taxon>Glomerellales</taxon>
        <taxon>Glomerellaceae</taxon>
        <taxon>Colletotrichum</taxon>
        <taxon>Colletotrichum acutatum species complex</taxon>
    </lineage>
</organism>
<gene>
    <name evidence="1" type="ORF">CABS02_14451</name>
</gene>
<protein>
    <submittedName>
        <fullName evidence="1">Uncharacterized protein</fullName>
    </submittedName>
</protein>
<evidence type="ECO:0000313" key="2">
    <source>
        <dbReference type="Proteomes" id="UP001056436"/>
    </source>
</evidence>
<dbReference type="EMBL" id="SDAQ01000200">
    <property type="protein sequence ID" value="KAI3530648.1"/>
    <property type="molecule type" value="Genomic_DNA"/>
</dbReference>
<name>A0A9Q0AW48_9PEZI</name>